<dbReference type="Proteomes" id="UP001186974">
    <property type="component" value="Unassembled WGS sequence"/>
</dbReference>
<proteinExistence type="predicted"/>
<organism evidence="1 2">
    <name type="scientific">Coniosporium uncinatum</name>
    <dbReference type="NCBI Taxonomy" id="93489"/>
    <lineage>
        <taxon>Eukaryota</taxon>
        <taxon>Fungi</taxon>
        <taxon>Dikarya</taxon>
        <taxon>Ascomycota</taxon>
        <taxon>Pezizomycotina</taxon>
        <taxon>Dothideomycetes</taxon>
        <taxon>Dothideomycetes incertae sedis</taxon>
        <taxon>Coniosporium</taxon>
    </lineage>
</organism>
<protein>
    <submittedName>
        <fullName evidence="1">Uncharacterized protein</fullName>
    </submittedName>
</protein>
<sequence length="99" mass="11377">VEGSIYLFALISVSHQNLLMQLQANLAECVQSPGHVPFNKYRAFKNHVRESEEPYRFVDGELVERFLDCSVEVQERCVEGLGVDVEEVRSMVEGLRRLH</sequence>
<comment type="caution">
    <text evidence="1">The sequence shown here is derived from an EMBL/GenBank/DDBJ whole genome shotgun (WGS) entry which is preliminary data.</text>
</comment>
<evidence type="ECO:0000313" key="2">
    <source>
        <dbReference type="Proteomes" id="UP001186974"/>
    </source>
</evidence>
<gene>
    <name evidence="1" type="ORF">LTS18_013246</name>
</gene>
<reference evidence="1" key="1">
    <citation type="submission" date="2024-09" db="EMBL/GenBank/DDBJ databases">
        <title>Black Yeasts Isolated from many extreme environments.</title>
        <authorList>
            <person name="Coleine C."/>
            <person name="Stajich J.E."/>
            <person name="Selbmann L."/>
        </authorList>
    </citation>
    <scope>NUCLEOTIDE SEQUENCE</scope>
    <source>
        <strain evidence="1">CCFEE 5737</strain>
    </source>
</reference>
<dbReference type="EMBL" id="JAWDJW010010400">
    <property type="protein sequence ID" value="KAK3047003.1"/>
    <property type="molecule type" value="Genomic_DNA"/>
</dbReference>
<keyword evidence="2" id="KW-1185">Reference proteome</keyword>
<accession>A0ACC3CWV8</accession>
<feature type="non-terminal residue" evidence="1">
    <location>
        <position position="1"/>
    </location>
</feature>
<evidence type="ECO:0000313" key="1">
    <source>
        <dbReference type="EMBL" id="KAK3047003.1"/>
    </source>
</evidence>
<name>A0ACC3CWV8_9PEZI</name>